<reference evidence="5 6" key="1">
    <citation type="submission" date="2023-06" db="EMBL/GenBank/DDBJ databases">
        <title>Nosocomial Elizabethkingia miricola genome.</title>
        <authorList>
            <person name="Morgado S."/>
            <person name="Fonseca E."/>
            <person name="Freitas F."/>
            <person name="Vicente A.C."/>
        </authorList>
    </citation>
    <scope>NUCLEOTIDE SEQUENCE [LARGE SCALE GENOMIC DNA]</scope>
    <source>
        <strain evidence="5 6">EM15</strain>
    </source>
</reference>
<dbReference type="Gene3D" id="1.10.260.40">
    <property type="entry name" value="lambda repressor-like DNA-binding domains"/>
    <property type="match status" value="1"/>
</dbReference>
<dbReference type="InterPro" id="IPR001761">
    <property type="entry name" value="Peripla_BP/Lac1_sug-bd_dom"/>
</dbReference>
<gene>
    <name evidence="5" type="ORF">QT385_11380</name>
</gene>
<evidence type="ECO:0000256" key="1">
    <source>
        <dbReference type="ARBA" id="ARBA00023015"/>
    </source>
</evidence>
<dbReference type="PANTHER" id="PTHR30146">
    <property type="entry name" value="LACI-RELATED TRANSCRIPTIONAL REPRESSOR"/>
    <property type="match status" value="1"/>
</dbReference>
<dbReference type="Pfam" id="PF00356">
    <property type="entry name" value="LacI"/>
    <property type="match status" value="1"/>
</dbReference>
<evidence type="ECO:0000256" key="3">
    <source>
        <dbReference type="ARBA" id="ARBA00023163"/>
    </source>
</evidence>
<dbReference type="RefSeq" id="WP_078794081.1">
    <property type="nucleotide sequence ID" value="NZ_JAUCQJ010000003.1"/>
</dbReference>
<dbReference type="EMBL" id="JAUCQJ010000003">
    <property type="protein sequence ID" value="MDQ8749245.1"/>
    <property type="molecule type" value="Genomic_DNA"/>
</dbReference>
<dbReference type="AlphaFoldDB" id="A0ABD5B688"/>
<dbReference type="InterPro" id="IPR010982">
    <property type="entry name" value="Lambda_DNA-bd_dom_sf"/>
</dbReference>
<evidence type="ECO:0000313" key="6">
    <source>
        <dbReference type="Proteomes" id="UP001239265"/>
    </source>
</evidence>
<keyword evidence="3" id="KW-0804">Transcription</keyword>
<dbReference type="CDD" id="cd01392">
    <property type="entry name" value="HTH_LacI"/>
    <property type="match status" value="1"/>
</dbReference>
<dbReference type="PROSITE" id="PS50932">
    <property type="entry name" value="HTH_LACI_2"/>
    <property type="match status" value="1"/>
</dbReference>
<dbReference type="GO" id="GO:0003677">
    <property type="term" value="F:DNA binding"/>
    <property type="evidence" value="ECO:0007669"/>
    <property type="project" value="UniProtKB-KW"/>
</dbReference>
<dbReference type="Pfam" id="PF00532">
    <property type="entry name" value="Peripla_BP_1"/>
    <property type="match status" value="1"/>
</dbReference>
<keyword evidence="1" id="KW-0805">Transcription regulation</keyword>
<protein>
    <submittedName>
        <fullName evidence="5">LacI family DNA-binding transcriptional regulator</fullName>
    </submittedName>
</protein>
<dbReference type="Gene3D" id="3.40.50.2300">
    <property type="match status" value="2"/>
</dbReference>
<keyword evidence="2 5" id="KW-0238">DNA-binding</keyword>
<name>A0ABD5B688_ELIMR</name>
<evidence type="ECO:0000256" key="2">
    <source>
        <dbReference type="ARBA" id="ARBA00023125"/>
    </source>
</evidence>
<feature type="domain" description="HTH lacI-type" evidence="4">
    <location>
        <begin position="5"/>
        <end position="59"/>
    </location>
</feature>
<dbReference type="InterPro" id="IPR000843">
    <property type="entry name" value="HTH_LacI"/>
</dbReference>
<dbReference type="SMART" id="SM00354">
    <property type="entry name" value="HTH_LACI"/>
    <property type="match status" value="1"/>
</dbReference>
<dbReference type="SUPFAM" id="SSF47413">
    <property type="entry name" value="lambda repressor-like DNA-binding domains"/>
    <property type="match status" value="1"/>
</dbReference>
<comment type="caution">
    <text evidence="5">The sequence shown here is derived from an EMBL/GenBank/DDBJ whole genome shotgun (WGS) entry which is preliminary data.</text>
</comment>
<evidence type="ECO:0000259" key="4">
    <source>
        <dbReference type="PROSITE" id="PS50932"/>
    </source>
</evidence>
<dbReference type="Proteomes" id="UP001239265">
    <property type="component" value="Unassembled WGS sequence"/>
</dbReference>
<sequence>MEKKPTIYDIAKALNVTTSTVSRALKNSSLISEDTRKKVWEYAKKINYRPNKIASSLSSGKSNIVGVIIPSALVQFFSAVINSLEQILQQKGYTALLYQTNESYKSEVNGIKTLLEAQVDGIIISPSLETYDFSHINKAHHEGIPVIQFDRVDDKIDLPSVSIDDEKAGYIATKHLIESGYERISYISTDSKIQIFKQRFEGYKRALSEYGYLYREGLVVLGEMSIKGGMEGARKIMESKHRPDAFIGMDDFTALGIIKELTKMNIIPPQIPVVGFANQTFSEYITPSLSTIDQQAENMGKECANLFLKIRDKKSDSDDKIEKIVLDPILIKRESS</sequence>
<dbReference type="InterPro" id="IPR028082">
    <property type="entry name" value="Peripla_BP_I"/>
</dbReference>
<dbReference type="SUPFAM" id="SSF53822">
    <property type="entry name" value="Periplasmic binding protein-like I"/>
    <property type="match status" value="1"/>
</dbReference>
<organism evidence="5 6">
    <name type="scientific">Elizabethkingia miricola</name>
    <name type="common">Chryseobacterium miricola</name>
    <dbReference type="NCBI Taxonomy" id="172045"/>
    <lineage>
        <taxon>Bacteria</taxon>
        <taxon>Pseudomonadati</taxon>
        <taxon>Bacteroidota</taxon>
        <taxon>Flavobacteriia</taxon>
        <taxon>Flavobacteriales</taxon>
        <taxon>Weeksellaceae</taxon>
        <taxon>Elizabethkingia</taxon>
    </lineage>
</organism>
<accession>A0ABD5B688</accession>
<evidence type="ECO:0000313" key="5">
    <source>
        <dbReference type="EMBL" id="MDQ8749245.1"/>
    </source>
</evidence>
<dbReference type="GO" id="GO:0006355">
    <property type="term" value="P:regulation of DNA-templated transcription"/>
    <property type="evidence" value="ECO:0007669"/>
    <property type="project" value="UniProtKB-ARBA"/>
</dbReference>
<proteinExistence type="predicted"/>
<dbReference type="PANTHER" id="PTHR30146:SF109">
    <property type="entry name" value="HTH-TYPE TRANSCRIPTIONAL REGULATOR GALS"/>
    <property type="match status" value="1"/>
</dbReference>
<dbReference type="CDD" id="cd06267">
    <property type="entry name" value="PBP1_LacI_sugar_binding-like"/>
    <property type="match status" value="1"/>
</dbReference>